<evidence type="ECO:0000256" key="5">
    <source>
        <dbReference type="ARBA" id="ARBA00023274"/>
    </source>
</evidence>
<feature type="region of interest" description="Disordered" evidence="8">
    <location>
        <begin position="185"/>
        <end position="225"/>
    </location>
</feature>
<dbReference type="GO" id="GO:0006364">
    <property type="term" value="P:rRNA processing"/>
    <property type="evidence" value="ECO:0007669"/>
    <property type="project" value="UniProtKB-KW"/>
</dbReference>
<feature type="region of interest" description="Disordered" evidence="8">
    <location>
        <begin position="414"/>
        <end position="439"/>
    </location>
</feature>
<keyword evidence="2 7" id="KW-0690">Ribosome biogenesis</keyword>
<feature type="compositionally biased region" description="Basic and acidic residues" evidence="8">
    <location>
        <begin position="207"/>
        <end position="220"/>
    </location>
</feature>
<dbReference type="InterPro" id="IPR012173">
    <property type="entry name" value="Mpp10"/>
</dbReference>
<comment type="function">
    <text evidence="7">Involved in nucleolar processing of pre-18S ribosomal RNA.</text>
</comment>
<dbReference type="EMBL" id="KZ851876">
    <property type="protein sequence ID" value="RDK36753.1"/>
    <property type="molecule type" value="Genomic_DNA"/>
</dbReference>
<dbReference type="AlphaFoldDB" id="A0A370P4G9"/>
<evidence type="ECO:0000256" key="8">
    <source>
        <dbReference type="SAM" id="MobiDB-lite"/>
    </source>
</evidence>
<dbReference type="GO" id="GO:0034457">
    <property type="term" value="C:Mpp10 complex"/>
    <property type="evidence" value="ECO:0007669"/>
    <property type="project" value="UniProtKB-UniRule"/>
</dbReference>
<evidence type="ECO:0000256" key="2">
    <source>
        <dbReference type="ARBA" id="ARBA00022517"/>
    </source>
</evidence>
<gene>
    <name evidence="9" type="ORF">M752DRAFT_330879</name>
</gene>
<dbReference type="Proteomes" id="UP000254937">
    <property type="component" value="Unassembled WGS sequence"/>
</dbReference>
<dbReference type="GO" id="GO:0032040">
    <property type="term" value="C:small-subunit processome"/>
    <property type="evidence" value="ECO:0007669"/>
    <property type="project" value="TreeGrafter"/>
</dbReference>
<sequence>MSKGHGHGHGPSLPSFHCPHFYDPNCLMSGVYRAMKNLVPDHSEALSEVQTHEPITSFKSGLTTPWIFLQPTTELKTTITGSVKYYLDSLASSVGDSQCARQRRNRKRKRSEVEESSTSQALQLKQLYVDGFTSDQIWQQALRILDSSGGEVERDFTWWSAVSKPYDPPLTSTYDLALDDAELEGSNLDSQSETDLTRSSIDDDDLSSVHDHSETSPHDDSDVEEDIEKLSDNIPGSDIDEGEQETYVEDPFGLNDGFFSIDDFNKQSELLERQDVSGGPDNDFESEDDEIDWHANPLSTTGSMSLSKGDMPQENSDGNGDENMSDSEEEGPTFGDAGLEDDSDMDEDNVYATNSGGEGWINTSDIKYSDFFAPPPRKVTRKKSRSLPKTQPDIAITNDDVDRAMADVRRDLFEDEPSGEDSDEHEVARGSQINYSSHEKQRARIADEIRRLEAANVAKKDWMLAGEARAVERPVNSLIEEDLDFERIGKPVPVVTAEMSEDIEELIKRRILAKQFDEVIRRRPGVSDALSARGSRPELEDTKPQQSLAELYEADHLRATDPNFVDPKNQKLIREHATVTSLWKEISSQLDTLSNWHYKPKAPQASINVVTDVATITMEDAQPTASNAVNGTATLAPQEIYAPGDDNKVAGEMILKNGTAIAKEEMTREQKAKLRREHKKQIASTAKSQKTGKAAEKQQLMSDLKKGGVKLIGKQGEVTNINGGKIKEGVKEGGHVLKL</sequence>
<dbReference type="Pfam" id="PF04006">
    <property type="entry name" value="Mpp10"/>
    <property type="match status" value="1"/>
</dbReference>
<organism evidence="9 10">
    <name type="scientific">Aspergillus phoenicis ATCC 13157</name>
    <dbReference type="NCBI Taxonomy" id="1353007"/>
    <lineage>
        <taxon>Eukaryota</taxon>
        <taxon>Fungi</taxon>
        <taxon>Dikarya</taxon>
        <taxon>Ascomycota</taxon>
        <taxon>Pezizomycotina</taxon>
        <taxon>Eurotiomycetes</taxon>
        <taxon>Eurotiomycetidae</taxon>
        <taxon>Eurotiales</taxon>
        <taxon>Aspergillaceae</taxon>
        <taxon>Aspergillus</taxon>
    </lineage>
</organism>
<feature type="compositionally biased region" description="Polar residues" evidence="8">
    <location>
        <begin position="297"/>
        <end position="306"/>
    </location>
</feature>
<dbReference type="PANTHER" id="PTHR17039">
    <property type="entry name" value="U3 SMALL NUCLEOLAR RIBONUCLEOPROTEIN PROTEIN MPP10"/>
    <property type="match status" value="1"/>
</dbReference>
<evidence type="ECO:0000256" key="7">
    <source>
        <dbReference type="PIRNR" id="PIRNR017300"/>
    </source>
</evidence>
<evidence type="ECO:0000256" key="6">
    <source>
        <dbReference type="ARBA" id="ARBA00029455"/>
    </source>
</evidence>
<name>A0A370P4G9_ASPPH</name>
<keyword evidence="4 7" id="KW-0539">Nucleus</keyword>
<keyword evidence="3 7" id="KW-0698">rRNA processing</keyword>
<feature type="compositionally biased region" description="Polar residues" evidence="8">
    <location>
        <begin position="187"/>
        <end position="198"/>
    </location>
</feature>
<comment type="subcellular location">
    <subcellularLocation>
        <location evidence="1 7">Nucleus</location>
        <location evidence="1 7">Nucleolus</location>
    </subcellularLocation>
</comment>
<keyword evidence="10" id="KW-1185">Reference proteome</keyword>
<protein>
    <recommendedName>
        <fullName evidence="7">U3 small nucleolar ribonucleoprotein protein MPP10</fullName>
    </recommendedName>
</protein>
<evidence type="ECO:0000313" key="10">
    <source>
        <dbReference type="Proteomes" id="UP000254937"/>
    </source>
</evidence>
<evidence type="ECO:0000256" key="3">
    <source>
        <dbReference type="ARBA" id="ARBA00022552"/>
    </source>
</evidence>
<evidence type="ECO:0000256" key="4">
    <source>
        <dbReference type="ARBA" id="ARBA00023242"/>
    </source>
</evidence>
<feature type="compositionally biased region" description="Acidic residues" evidence="8">
    <location>
        <begin position="319"/>
        <end position="331"/>
    </location>
</feature>
<feature type="compositionally biased region" description="Acidic residues" evidence="8">
    <location>
        <begin position="338"/>
        <end position="349"/>
    </location>
</feature>
<comment type="similarity">
    <text evidence="6 7">Belongs to the MPP10 family.</text>
</comment>
<feature type="compositionally biased region" description="Acidic residues" evidence="8">
    <location>
        <begin position="414"/>
        <end position="424"/>
    </location>
</feature>
<dbReference type="PANTHER" id="PTHR17039:SF0">
    <property type="entry name" value="U3 SMALL NUCLEOLAR RIBONUCLEOPROTEIN PROTEIN MPP10"/>
    <property type="match status" value="1"/>
</dbReference>
<dbReference type="PIRSF" id="PIRSF017300">
    <property type="entry name" value="snoRNP_Mpp10"/>
    <property type="match status" value="1"/>
</dbReference>
<feature type="region of interest" description="Disordered" evidence="8">
    <location>
        <begin position="273"/>
        <end position="402"/>
    </location>
</feature>
<evidence type="ECO:0000313" key="9">
    <source>
        <dbReference type="EMBL" id="RDK36753.1"/>
    </source>
</evidence>
<accession>A0A370P4G9</accession>
<keyword evidence="5 7" id="KW-0687">Ribonucleoprotein</keyword>
<proteinExistence type="inferred from homology"/>
<reference evidence="9 10" key="1">
    <citation type="submission" date="2018-07" db="EMBL/GenBank/DDBJ databases">
        <title>Section-level genome sequencing of Aspergillus section Nigri to investigate inter- and intra-species variation.</title>
        <authorList>
            <consortium name="DOE Joint Genome Institute"/>
            <person name="Vesth T.C."/>
            <person name="Nybo J.L."/>
            <person name="Theobald S."/>
            <person name="Frisvad J.C."/>
            <person name="Larsen T.O."/>
            <person name="Nielsen K.F."/>
            <person name="Hoof J.B."/>
            <person name="Brandl J."/>
            <person name="Salamov A."/>
            <person name="Riley R."/>
            <person name="Gladden J.M."/>
            <person name="Phatale P."/>
            <person name="Nielsen M.T."/>
            <person name="Lyhne E.K."/>
            <person name="Kogle M.E."/>
            <person name="Strasser K."/>
            <person name="McDonnell E."/>
            <person name="Barry K."/>
            <person name="Clum A."/>
            <person name="Chen C."/>
            <person name="Nolan M."/>
            <person name="Sandor L."/>
            <person name="Kuo A."/>
            <person name="Lipzen A."/>
            <person name="Hainaut M."/>
            <person name="Drula E."/>
            <person name="Tsang A."/>
            <person name="Magnuson J.K."/>
            <person name="Henrissat B."/>
            <person name="Wiebenga A."/>
            <person name="Simmons B.A."/>
            <person name="Makela M.R."/>
            <person name="De vries R.P."/>
            <person name="Grigoriev I.V."/>
            <person name="Mortensen U.H."/>
            <person name="Baker S.E."/>
            <person name="Andersen M.R."/>
        </authorList>
    </citation>
    <scope>NUCLEOTIDE SEQUENCE [LARGE SCALE GENOMIC DNA]</scope>
    <source>
        <strain evidence="9 10">ATCC 13157</strain>
    </source>
</reference>
<dbReference type="GO" id="GO:0005732">
    <property type="term" value="C:sno(s)RNA-containing ribonucleoprotein complex"/>
    <property type="evidence" value="ECO:0007669"/>
    <property type="project" value="UniProtKB-UniRule"/>
</dbReference>
<evidence type="ECO:0000256" key="1">
    <source>
        <dbReference type="ARBA" id="ARBA00004604"/>
    </source>
</evidence>
<feature type="compositionally biased region" description="Acidic residues" evidence="8">
    <location>
        <begin position="282"/>
        <end position="291"/>
    </location>
</feature>
<feature type="compositionally biased region" description="Polar residues" evidence="8">
    <location>
        <begin position="351"/>
        <end position="366"/>
    </location>
</feature>